<dbReference type="PATRIC" id="fig|1716141.3.peg.6714"/>
<name>A0A177HIU0_9ACTN</name>
<dbReference type="InterPro" id="IPR011701">
    <property type="entry name" value="MFS"/>
</dbReference>
<dbReference type="PANTHER" id="PTHR23518">
    <property type="entry name" value="C-METHYLTRANSFERASE"/>
    <property type="match status" value="1"/>
</dbReference>
<dbReference type="InterPro" id="IPR036259">
    <property type="entry name" value="MFS_trans_sf"/>
</dbReference>
<accession>A0A177HIU0</accession>
<keyword evidence="2" id="KW-1133">Transmembrane helix</keyword>
<dbReference type="EMBL" id="LOHS01000154">
    <property type="protein sequence ID" value="OAH10307.1"/>
    <property type="molecule type" value="Genomic_DNA"/>
</dbReference>
<evidence type="ECO:0000256" key="1">
    <source>
        <dbReference type="SAM" id="MobiDB-lite"/>
    </source>
</evidence>
<feature type="compositionally biased region" description="Polar residues" evidence="1">
    <location>
        <begin position="184"/>
        <end position="199"/>
    </location>
</feature>
<dbReference type="RefSeq" id="WP_232789863.1">
    <property type="nucleotide sequence ID" value="NZ_LOHS01000154.1"/>
</dbReference>
<dbReference type="SUPFAM" id="SSF103473">
    <property type="entry name" value="MFS general substrate transporter"/>
    <property type="match status" value="1"/>
</dbReference>
<dbReference type="Gene3D" id="1.20.1250.20">
    <property type="entry name" value="MFS general substrate transporter like domains"/>
    <property type="match status" value="1"/>
</dbReference>
<dbReference type="STRING" id="1716141.STSP_63770"/>
<reference evidence="3 4" key="1">
    <citation type="submission" date="2015-12" db="EMBL/GenBank/DDBJ databases">
        <title>Genome sequence of Streptomyces sp. G25.</title>
        <authorList>
            <person name="Poehlein A."/>
            <person name="Roettig A."/>
            <person name="Hiessl S."/>
            <person name="Hauschild P."/>
            <person name="Schauer J."/>
            <person name="Madkour M.H."/>
            <person name="Al-Ansari A.M."/>
            <person name="Almakishah N.H."/>
            <person name="Steinbuechel A."/>
            <person name="Daniel R."/>
        </authorList>
    </citation>
    <scope>NUCLEOTIDE SEQUENCE [LARGE SCALE GENOMIC DNA]</scope>
    <source>
        <strain evidence="4">G25(2015)</strain>
    </source>
</reference>
<protein>
    <submittedName>
        <fullName evidence="3">Major facilitator superfamily protein</fullName>
    </submittedName>
</protein>
<evidence type="ECO:0000313" key="4">
    <source>
        <dbReference type="Proteomes" id="UP000077381"/>
    </source>
</evidence>
<evidence type="ECO:0000313" key="3">
    <source>
        <dbReference type="EMBL" id="OAH10307.1"/>
    </source>
</evidence>
<proteinExistence type="predicted"/>
<evidence type="ECO:0000256" key="2">
    <source>
        <dbReference type="SAM" id="Phobius"/>
    </source>
</evidence>
<gene>
    <name evidence="3" type="ORF">STSP_63770</name>
</gene>
<feature type="transmembrane region" description="Helical" evidence="2">
    <location>
        <begin position="93"/>
        <end position="111"/>
    </location>
</feature>
<dbReference type="AlphaFoldDB" id="A0A177HIU0"/>
<dbReference type="Pfam" id="PF07690">
    <property type="entry name" value="MFS_1"/>
    <property type="match status" value="1"/>
</dbReference>
<keyword evidence="4" id="KW-1185">Reference proteome</keyword>
<keyword evidence="2" id="KW-0812">Transmembrane</keyword>
<sequence>MEGISEALAGAVRFGGGVLADGPSGRQKIAVGGYTTTAGLGAATAGATAVWQVGLLRAAAWTTRGLRIPARNALLADIVPAKAHGRAYGLERMMGNLGAIFGPLLAFGLVAGVGVQWAIGLSVIPGLLAAAAIVYASARHPARPAGRRSRGCTDDPQGRASGLPDSRHAVDTLYDAEKRPRAVQRTSPPGDSLTESEPP</sequence>
<comment type="caution">
    <text evidence="3">The sequence shown here is derived from an EMBL/GenBank/DDBJ whole genome shotgun (WGS) entry which is preliminary data.</text>
</comment>
<organism evidence="3 4">
    <name type="scientific">Streptomyces jeddahensis</name>
    <dbReference type="NCBI Taxonomy" id="1716141"/>
    <lineage>
        <taxon>Bacteria</taxon>
        <taxon>Bacillati</taxon>
        <taxon>Actinomycetota</taxon>
        <taxon>Actinomycetes</taxon>
        <taxon>Kitasatosporales</taxon>
        <taxon>Streptomycetaceae</taxon>
        <taxon>Streptomyces</taxon>
    </lineage>
</organism>
<feature type="compositionally biased region" description="Basic and acidic residues" evidence="1">
    <location>
        <begin position="165"/>
        <end position="180"/>
    </location>
</feature>
<feature type="region of interest" description="Disordered" evidence="1">
    <location>
        <begin position="143"/>
        <end position="199"/>
    </location>
</feature>
<dbReference type="GO" id="GO:0022857">
    <property type="term" value="F:transmembrane transporter activity"/>
    <property type="evidence" value="ECO:0007669"/>
    <property type="project" value="InterPro"/>
</dbReference>
<feature type="transmembrane region" description="Helical" evidence="2">
    <location>
        <begin position="117"/>
        <end position="138"/>
    </location>
</feature>
<keyword evidence="2" id="KW-0472">Membrane</keyword>
<dbReference type="Proteomes" id="UP000077381">
    <property type="component" value="Unassembled WGS sequence"/>
</dbReference>
<dbReference type="PANTHER" id="PTHR23518:SF2">
    <property type="entry name" value="MAJOR FACILITATOR SUPERFAMILY TRANSPORTER"/>
    <property type="match status" value="1"/>
</dbReference>